<name>A0A6A4Y8A2_9STRA</name>
<dbReference type="AlphaFoldDB" id="A0A6A4Y8A2"/>
<dbReference type="EMBL" id="VJMH01006137">
    <property type="protein sequence ID" value="KAF0691410.1"/>
    <property type="molecule type" value="Genomic_DNA"/>
</dbReference>
<organism evidence="1">
    <name type="scientific">Aphanomyces stellatus</name>
    <dbReference type="NCBI Taxonomy" id="120398"/>
    <lineage>
        <taxon>Eukaryota</taxon>
        <taxon>Sar</taxon>
        <taxon>Stramenopiles</taxon>
        <taxon>Oomycota</taxon>
        <taxon>Saprolegniomycetes</taxon>
        <taxon>Saprolegniales</taxon>
        <taxon>Verrucalvaceae</taxon>
        <taxon>Aphanomyces</taxon>
    </lineage>
</organism>
<protein>
    <submittedName>
        <fullName evidence="1">Uncharacterized protein</fullName>
    </submittedName>
</protein>
<proteinExistence type="predicted"/>
<accession>A0A6A4Y8A2</accession>
<comment type="caution">
    <text evidence="1">The sequence shown here is derived from an EMBL/GenBank/DDBJ whole genome shotgun (WGS) entry which is preliminary data.</text>
</comment>
<evidence type="ECO:0000313" key="1">
    <source>
        <dbReference type="EMBL" id="KAF0691410.1"/>
    </source>
</evidence>
<reference evidence="1" key="1">
    <citation type="submission" date="2019-06" db="EMBL/GenBank/DDBJ databases">
        <title>Genomics analysis of Aphanomyces spp. identifies a new class of oomycete effector associated with host adaptation.</title>
        <authorList>
            <person name="Gaulin E."/>
        </authorList>
    </citation>
    <scope>NUCLEOTIDE SEQUENCE</scope>
    <source>
        <strain evidence="1">CBS 578.67</strain>
    </source>
</reference>
<sequence>MARNLQINLRLRELGLQVRYATSRIRRNDHPKRRSSCQLCLQRADPVLELGHCFVIADLQVTIPKTASLELVRIVETLLQRIQAFGELRLSGFQLMADQVVLALTEEYIRRGSVGRICKLTIQILCTAPRSQELTAQ</sequence>
<gene>
    <name evidence="1" type="ORF">As57867_017290</name>
</gene>
<feature type="non-terminal residue" evidence="1">
    <location>
        <position position="137"/>
    </location>
</feature>